<dbReference type="Pfam" id="PF00027">
    <property type="entry name" value="cNMP_binding"/>
    <property type="match status" value="1"/>
</dbReference>
<reference evidence="5 6" key="1">
    <citation type="submission" date="2019-02" db="EMBL/GenBank/DDBJ databases">
        <title>Complete Genome Sequence and Methylome Analysis of free living Spirochaetas.</title>
        <authorList>
            <person name="Fomenkov A."/>
            <person name="Dubinina G."/>
            <person name="Leshcheva N."/>
            <person name="Mikheeva N."/>
            <person name="Grabovich M."/>
            <person name="Vincze T."/>
            <person name="Roberts R.J."/>
        </authorList>
    </citation>
    <scope>NUCLEOTIDE SEQUENCE [LARGE SCALE GENOMIC DNA]</scope>
    <source>
        <strain evidence="5 6">K2</strain>
    </source>
</reference>
<dbReference type="Pfam" id="PF13545">
    <property type="entry name" value="HTH_Crp_2"/>
    <property type="match status" value="1"/>
</dbReference>
<accession>A0A5C1QPA2</accession>
<sequence length="228" mass="26047">MTQQELVDLSEVSLFKDLDILDLDAFFKKYPLRIQQFENDQLVAEQGDLYEELIILIQGRVTASMTAPNGKVVRLETLSGPCAAATAVLFSSQKSLPVTLHANNLCRIVRIPENMIVKLMQTYPSFLRSYLRENGDKLIFLSEKIRLFQFKSLKQKIISHLLMLSDRQGKDDVDMVYSREELAQLMGVARPSLSREFSNLANIGLIEARGKKVLILDRQKLLRAMRDE</sequence>
<evidence type="ECO:0000256" key="2">
    <source>
        <dbReference type="ARBA" id="ARBA00023125"/>
    </source>
</evidence>
<dbReference type="OrthoDB" id="3176638at2"/>
<keyword evidence="6" id="KW-1185">Reference proteome</keyword>
<dbReference type="Proteomes" id="UP000324209">
    <property type="component" value="Chromosome"/>
</dbReference>
<dbReference type="Gene3D" id="2.60.120.10">
    <property type="entry name" value="Jelly Rolls"/>
    <property type="match status" value="1"/>
</dbReference>
<dbReference type="InterPro" id="IPR036390">
    <property type="entry name" value="WH_DNA-bd_sf"/>
</dbReference>
<dbReference type="RefSeq" id="WP_149486475.1">
    <property type="nucleotide sequence ID" value="NZ_CP036150.1"/>
</dbReference>
<dbReference type="SMART" id="SM00419">
    <property type="entry name" value="HTH_CRP"/>
    <property type="match status" value="1"/>
</dbReference>
<organism evidence="5 6">
    <name type="scientific">Oceanispirochaeta crateris</name>
    <dbReference type="NCBI Taxonomy" id="2518645"/>
    <lineage>
        <taxon>Bacteria</taxon>
        <taxon>Pseudomonadati</taxon>
        <taxon>Spirochaetota</taxon>
        <taxon>Spirochaetia</taxon>
        <taxon>Spirochaetales</taxon>
        <taxon>Spirochaetaceae</taxon>
        <taxon>Oceanispirochaeta</taxon>
    </lineage>
</organism>
<proteinExistence type="predicted"/>
<dbReference type="SUPFAM" id="SSF51206">
    <property type="entry name" value="cAMP-binding domain-like"/>
    <property type="match status" value="1"/>
</dbReference>
<dbReference type="KEGG" id="ock:EXM22_10515"/>
<gene>
    <name evidence="5" type="ORF">EXM22_10515</name>
</gene>
<keyword evidence="3" id="KW-0804">Transcription</keyword>
<dbReference type="InterPro" id="IPR000595">
    <property type="entry name" value="cNMP-bd_dom"/>
</dbReference>
<dbReference type="AlphaFoldDB" id="A0A5C1QPA2"/>
<evidence type="ECO:0000259" key="4">
    <source>
        <dbReference type="SMART" id="SM00419"/>
    </source>
</evidence>
<protein>
    <submittedName>
        <fullName evidence="5">Crp/Fnr family transcriptional regulator</fullName>
    </submittedName>
</protein>
<dbReference type="GO" id="GO:0006355">
    <property type="term" value="P:regulation of DNA-templated transcription"/>
    <property type="evidence" value="ECO:0007669"/>
    <property type="project" value="InterPro"/>
</dbReference>
<evidence type="ECO:0000256" key="3">
    <source>
        <dbReference type="ARBA" id="ARBA00023163"/>
    </source>
</evidence>
<dbReference type="InterPro" id="IPR012318">
    <property type="entry name" value="HTH_CRP"/>
</dbReference>
<evidence type="ECO:0000313" key="6">
    <source>
        <dbReference type="Proteomes" id="UP000324209"/>
    </source>
</evidence>
<dbReference type="SUPFAM" id="SSF46785">
    <property type="entry name" value="Winged helix' DNA-binding domain"/>
    <property type="match status" value="1"/>
</dbReference>
<keyword evidence="1" id="KW-0805">Transcription regulation</keyword>
<dbReference type="EMBL" id="CP036150">
    <property type="protein sequence ID" value="QEN08394.1"/>
    <property type="molecule type" value="Genomic_DNA"/>
</dbReference>
<keyword evidence="2" id="KW-0238">DNA-binding</keyword>
<dbReference type="InterPro" id="IPR018490">
    <property type="entry name" value="cNMP-bd_dom_sf"/>
</dbReference>
<dbReference type="GO" id="GO:0003677">
    <property type="term" value="F:DNA binding"/>
    <property type="evidence" value="ECO:0007669"/>
    <property type="project" value="UniProtKB-KW"/>
</dbReference>
<dbReference type="InterPro" id="IPR014710">
    <property type="entry name" value="RmlC-like_jellyroll"/>
</dbReference>
<evidence type="ECO:0000256" key="1">
    <source>
        <dbReference type="ARBA" id="ARBA00023015"/>
    </source>
</evidence>
<name>A0A5C1QPA2_9SPIO</name>
<feature type="domain" description="HTH crp-type" evidence="4">
    <location>
        <begin position="169"/>
        <end position="217"/>
    </location>
</feature>
<evidence type="ECO:0000313" key="5">
    <source>
        <dbReference type="EMBL" id="QEN08394.1"/>
    </source>
</evidence>